<organism evidence="1 2">
    <name type="scientific">Ralstonia condita</name>
    <dbReference type="NCBI Taxonomy" id="3058600"/>
    <lineage>
        <taxon>Bacteria</taxon>
        <taxon>Pseudomonadati</taxon>
        <taxon>Pseudomonadota</taxon>
        <taxon>Betaproteobacteria</taxon>
        <taxon>Burkholderiales</taxon>
        <taxon>Burkholderiaceae</taxon>
        <taxon>Ralstonia</taxon>
    </lineage>
</organism>
<dbReference type="RefSeq" id="WP_316659047.1">
    <property type="nucleotide sequence ID" value="NZ_CATYWO010000006.1"/>
</dbReference>
<reference evidence="1 2" key="1">
    <citation type="submission" date="2023-07" db="EMBL/GenBank/DDBJ databases">
        <authorList>
            <person name="Peeters C."/>
        </authorList>
    </citation>
    <scope>NUCLEOTIDE SEQUENCE [LARGE SCALE GENOMIC DNA]</scope>
    <source>
        <strain evidence="1 2">LMG 7141</strain>
    </source>
</reference>
<protein>
    <submittedName>
        <fullName evidence="1">Uncharacterized protein</fullName>
    </submittedName>
</protein>
<dbReference type="Proteomes" id="UP001189616">
    <property type="component" value="Unassembled WGS sequence"/>
</dbReference>
<name>A0ABM9JLS6_9RALS</name>
<dbReference type="EMBL" id="CATYWO010000006">
    <property type="protein sequence ID" value="CAJ0797888.1"/>
    <property type="molecule type" value="Genomic_DNA"/>
</dbReference>
<proteinExistence type="predicted"/>
<comment type="caution">
    <text evidence="1">The sequence shown here is derived from an EMBL/GenBank/DDBJ whole genome shotgun (WGS) entry which is preliminary data.</text>
</comment>
<keyword evidence="2" id="KW-1185">Reference proteome</keyword>
<accession>A0ABM9JLS6</accession>
<sequence>MDAACNVPAFGPGTFGLTGQTAIDSVQSDMDKAEVGQPIAPEWDR</sequence>
<gene>
    <name evidence="1" type="ORF">LMG7141_03446</name>
</gene>
<evidence type="ECO:0000313" key="1">
    <source>
        <dbReference type="EMBL" id="CAJ0797888.1"/>
    </source>
</evidence>
<evidence type="ECO:0000313" key="2">
    <source>
        <dbReference type="Proteomes" id="UP001189616"/>
    </source>
</evidence>